<gene>
    <name evidence="5" type="ORF">IAB80_05435</name>
</gene>
<evidence type="ECO:0000256" key="2">
    <source>
        <dbReference type="ARBA" id="ARBA00023125"/>
    </source>
</evidence>
<dbReference type="InterPro" id="IPR009057">
    <property type="entry name" value="Homeodomain-like_sf"/>
</dbReference>
<feature type="domain" description="HTH araC/xylS-type" evidence="4">
    <location>
        <begin position="206"/>
        <end position="304"/>
    </location>
</feature>
<name>A0A9D9NLX4_9BACT</name>
<evidence type="ECO:0000256" key="1">
    <source>
        <dbReference type="ARBA" id="ARBA00023015"/>
    </source>
</evidence>
<dbReference type="SUPFAM" id="SSF46689">
    <property type="entry name" value="Homeodomain-like"/>
    <property type="match status" value="1"/>
</dbReference>
<evidence type="ECO:0000256" key="3">
    <source>
        <dbReference type="ARBA" id="ARBA00023163"/>
    </source>
</evidence>
<dbReference type="PANTHER" id="PTHR43280">
    <property type="entry name" value="ARAC-FAMILY TRANSCRIPTIONAL REGULATOR"/>
    <property type="match status" value="1"/>
</dbReference>
<dbReference type="Proteomes" id="UP000823771">
    <property type="component" value="Unassembled WGS sequence"/>
</dbReference>
<keyword evidence="3" id="KW-0804">Transcription</keyword>
<reference evidence="5" key="1">
    <citation type="submission" date="2020-10" db="EMBL/GenBank/DDBJ databases">
        <authorList>
            <person name="Gilroy R."/>
        </authorList>
    </citation>
    <scope>NUCLEOTIDE SEQUENCE</scope>
    <source>
        <strain evidence="5">2478</strain>
    </source>
</reference>
<reference evidence="5" key="2">
    <citation type="journal article" date="2021" name="PeerJ">
        <title>Extensive microbial diversity within the chicken gut microbiome revealed by metagenomics and culture.</title>
        <authorList>
            <person name="Gilroy R."/>
            <person name="Ravi A."/>
            <person name="Getino M."/>
            <person name="Pursley I."/>
            <person name="Horton D.L."/>
            <person name="Alikhan N.F."/>
            <person name="Baker D."/>
            <person name="Gharbi K."/>
            <person name="Hall N."/>
            <person name="Watson M."/>
            <person name="Adriaenssens E.M."/>
            <person name="Foster-Nyarko E."/>
            <person name="Jarju S."/>
            <person name="Secka A."/>
            <person name="Antonio M."/>
            <person name="Oren A."/>
            <person name="Chaudhuri R.R."/>
            <person name="La Ragione R."/>
            <person name="Hildebrand F."/>
            <person name="Pallen M.J."/>
        </authorList>
    </citation>
    <scope>NUCLEOTIDE SEQUENCE</scope>
    <source>
        <strain evidence="5">2478</strain>
    </source>
</reference>
<organism evidence="5 6">
    <name type="scientific">Candidatus Cryptobacteroides excrementipullorum</name>
    <dbReference type="NCBI Taxonomy" id="2840761"/>
    <lineage>
        <taxon>Bacteria</taxon>
        <taxon>Pseudomonadati</taxon>
        <taxon>Bacteroidota</taxon>
        <taxon>Bacteroidia</taxon>
        <taxon>Bacteroidales</taxon>
        <taxon>Candidatus Cryptobacteroides</taxon>
    </lineage>
</organism>
<dbReference type="InterPro" id="IPR018060">
    <property type="entry name" value="HTH_AraC"/>
</dbReference>
<sequence length="304" mass="34648">MTLDSTHTLDLARFRQLFPVSDCLSMGDDFCVINLRYDRCLDILSHPCRFDGFLAFFCISGRMKVSINMTEFDVVENSLFINLPGNIIRVSELEDSQKECLNFVVVAMSKEYMGGLKVDMGKLIEKGMILLGNPCFILEKDEVEMARRYLDLAAGVLGSNFMYKRESMSSLLSSIFYLAGGMMERRMAAGQRKDIAPSDRSKAVFDQFLNLVSEYHTEHRGMAFYADRLCLTPKYLSKLVKTASGKSAPDWIDGFVILEARNMLRYSDIPIKEIVSRLNFPNPSAFHKFFKQKTGLTPLQYRKS</sequence>
<dbReference type="PANTHER" id="PTHR43280:SF32">
    <property type="entry name" value="TRANSCRIPTIONAL REGULATORY PROTEIN"/>
    <property type="match status" value="1"/>
</dbReference>
<accession>A0A9D9NLX4</accession>
<comment type="caution">
    <text evidence="5">The sequence shown here is derived from an EMBL/GenBank/DDBJ whole genome shotgun (WGS) entry which is preliminary data.</text>
</comment>
<evidence type="ECO:0000313" key="5">
    <source>
        <dbReference type="EMBL" id="MBO8478310.1"/>
    </source>
</evidence>
<proteinExistence type="predicted"/>
<dbReference type="Gene3D" id="1.10.10.60">
    <property type="entry name" value="Homeodomain-like"/>
    <property type="match status" value="1"/>
</dbReference>
<dbReference type="AlphaFoldDB" id="A0A9D9NLX4"/>
<evidence type="ECO:0000259" key="4">
    <source>
        <dbReference type="PROSITE" id="PS01124"/>
    </source>
</evidence>
<dbReference type="GO" id="GO:0003700">
    <property type="term" value="F:DNA-binding transcription factor activity"/>
    <property type="evidence" value="ECO:0007669"/>
    <property type="project" value="InterPro"/>
</dbReference>
<dbReference type="GO" id="GO:0043565">
    <property type="term" value="F:sequence-specific DNA binding"/>
    <property type="evidence" value="ECO:0007669"/>
    <property type="project" value="InterPro"/>
</dbReference>
<keyword evidence="2" id="KW-0238">DNA-binding</keyword>
<dbReference type="Pfam" id="PF12833">
    <property type="entry name" value="HTH_18"/>
    <property type="match status" value="1"/>
</dbReference>
<dbReference type="EMBL" id="JADILZ010000045">
    <property type="protein sequence ID" value="MBO8478310.1"/>
    <property type="molecule type" value="Genomic_DNA"/>
</dbReference>
<dbReference type="PROSITE" id="PS01124">
    <property type="entry name" value="HTH_ARAC_FAMILY_2"/>
    <property type="match status" value="1"/>
</dbReference>
<keyword evidence="1" id="KW-0805">Transcription regulation</keyword>
<dbReference type="SMART" id="SM00342">
    <property type="entry name" value="HTH_ARAC"/>
    <property type="match status" value="1"/>
</dbReference>
<protein>
    <submittedName>
        <fullName evidence="5">AraC family transcriptional regulator</fullName>
    </submittedName>
</protein>
<evidence type="ECO:0000313" key="6">
    <source>
        <dbReference type="Proteomes" id="UP000823771"/>
    </source>
</evidence>